<accession>A0A4R1I815</accession>
<dbReference type="Proteomes" id="UP000295030">
    <property type="component" value="Unassembled WGS sequence"/>
</dbReference>
<reference evidence="4 5" key="1">
    <citation type="submission" date="2019-03" db="EMBL/GenBank/DDBJ databases">
        <title>Genomic Encyclopedia of Type Strains, Phase IV (KMG-IV): sequencing the most valuable type-strain genomes for metagenomic binning, comparative biology and taxonomic classification.</title>
        <authorList>
            <person name="Goeker M."/>
        </authorList>
    </citation>
    <scope>NUCLEOTIDE SEQUENCE [LARGE SCALE GENOMIC DNA]</scope>
    <source>
        <strain evidence="4 5">DSM 101</strain>
    </source>
</reference>
<dbReference type="AlphaFoldDB" id="A0A4R1I815"/>
<dbReference type="CDD" id="cd12164">
    <property type="entry name" value="GDH_like_2"/>
    <property type="match status" value="1"/>
</dbReference>
<gene>
    <name evidence="4" type="ORF">EV667_1264</name>
</gene>
<dbReference type="EMBL" id="SMFY01000001">
    <property type="protein sequence ID" value="TCK31158.1"/>
    <property type="molecule type" value="Genomic_DNA"/>
</dbReference>
<dbReference type="RefSeq" id="WP_131834397.1">
    <property type="nucleotide sequence ID" value="NZ_SMFY01000001.1"/>
</dbReference>
<dbReference type="SUPFAM" id="SSF51735">
    <property type="entry name" value="NAD(P)-binding Rossmann-fold domains"/>
    <property type="match status" value="1"/>
</dbReference>
<dbReference type="GO" id="GO:0051287">
    <property type="term" value="F:NAD binding"/>
    <property type="evidence" value="ECO:0007669"/>
    <property type="project" value="InterPro"/>
</dbReference>
<dbReference type="InterPro" id="IPR036291">
    <property type="entry name" value="NAD(P)-bd_dom_sf"/>
</dbReference>
<dbReference type="Pfam" id="PF02826">
    <property type="entry name" value="2-Hacid_dh_C"/>
    <property type="match status" value="1"/>
</dbReference>
<keyword evidence="5" id="KW-1185">Reference proteome</keyword>
<dbReference type="GO" id="GO:0016491">
    <property type="term" value="F:oxidoreductase activity"/>
    <property type="evidence" value="ECO:0007669"/>
    <property type="project" value="UniProtKB-KW"/>
</dbReference>
<feature type="domain" description="D-isomer specific 2-hydroxyacid dehydrogenase NAD-binding" evidence="3">
    <location>
        <begin position="106"/>
        <end position="276"/>
    </location>
</feature>
<keyword evidence="1" id="KW-0560">Oxidoreductase</keyword>
<dbReference type="PANTHER" id="PTHR43333:SF1">
    <property type="entry name" value="D-ISOMER SPECIFIC 2-HYDROXYACID DEHYDROGENASE NAD-BINDING DOMAIN-CONTAINING PROTEIN"/>
    <property type="match status" value="1"/>
</dbReference>
<protein>
    <submittedName>
        <fullName evidence="4">Glyoxylate/hydroxypyruvate reductase A</fullName>
    </submittedName>
</protein>
<dbReference type="InterPro" id="IPR006140">
    <property type="entry name" value="D-isomer_DH_NAD-bd"/>
</dbReference>
<evidence type="ECO:0000313" key="5">
    <source>
        <dbReference type="Proteomes" id="UP000295030"/>
    </source>
</evidence>
<comment type="caution">
    <text evidence="4">The sequence shown here is derived from an EMBL/GenBank/DDBJ whole genome shotgun (WGS) entry which is preliminary data.</text>
</comment>
<sequence>MSAEALVFYSDVDNAQAWREALTAELPDLDVRIAPDIGDPAAVRYALAWAPPAGFFARFPNLQLVVNLGAGVDGLMKRDDLVQVKVARLNDPAMEAMMASYVMFAVTRYARDIPVFERAKRRGEWEYVHPRPLFEIKVGVLGLGELGAASAKALAAMGFSVTGWSRSPKDIPGVTALTGREGLERVLSESEITVCLVPLTPDTHHLLGAAELALMPRGAKLVNVSRGAVVDELALVEALRSGQLAEATLDVFETEPLPKGNPLWTLDNVLITPHVASITVPALAARDVAESVRRVRQGLSPLHEVDPRRGY</sequence>
<keyword evidence="4" id="KW-0670">Pyruvate</keyword>
<dbReference type="OrthoDB" id="9787219at2"/>
<organism evidence="4 5">
    <name type="scientific">Ancylobacter aquaticus</name>
    <dbReference type="NCBI Taxonomy" id="100"/>
    <lineage>
        <taxon>Bacteria</taxon>
        <taxon>Pseudomonadati</taxon>
        <taxon>Pseudomonadota</taxon>
        <taxon>Alphaproteobacteria</taxon>
        <taxon>Hyphomicrobiales</taxon>
        <taxon>Xanthobacteraceae</taxon>
        <taxon>Ancylobacter</taxon>
    </lineage>
</organism>
<dbReference type="PANTHER" id="PTHR43333">
    <property type="entry name" value="2-HACID_DH_C DOMAIN-CONTAINING PROTEIN"/>
    <property type="match status" value="1"/>
</dbReference>
<keyword evidence="2" id="KW-0520">NAD</keyword>
<name>A0A4R1I815_ANCAQ</name>
<dbReference type="Gene3D" id="3.40.50.720">
    <property type="entry name" value="NAD(P)-binding Rossmann-like Domain"/>
    <property type="match status" value="2"/>
</dbReference>
<evidence type="ECO:0000256" key="1">
    <source>
        <dbReference type="ARBA" id="ARBA00023002"/>
    </source>
</evidence>
<evidence type="ECO:0000259" key="3">
    <source>
        <dbReference type="Pfam" id="PF02826"/>
    </source>
</evidence>
<evidence type="ECO:0000313" key="4">
    <source>
        <dbReference type="EMBL" id="TCK31158.1"/>
    </source>
</evidence>
<evidence type="ECO:0000256" key="2">
    <source>
        <dbReference type="ARBA" id="ARBA00023027"/>
    </source>
</evidence>
<proteinExistence type="predicted"/>